<comment type="caution">
    <text evidence="1">The sequence shown here is derived from an EMBL/GenBank/DDBJ whole genome shotgun (WGS) entry which is preliminary data.</text>
</comment>
<proteinExistence type="predicted"/>
<dbReference type="EMBL" id="JASBWV010000005">
    <property type="protein sequence ID" value="KAJ9126440.1"/>
    <property type="molecule type" value="Genomic_DNA"/>
</dbReference>
<sequence>MSTQTPFKSSPVLAHNTTTIPNREKLLRNAQKSPLLAMEIDEDVAEFDYGAFEGLTTQQILDRNPDWDMWRDGCPPGTEYPGESPEQMIERVDRVVAKVRAVQKKDPEDRQPAESGRDVIIVAHGKRR</sequence>
<keyword evidence="2" id="KW-1185">Reference proteome</keyword>
<evidence type="ECO:0000313" key="2">
    <source>
        <dbReference type="Proteomes" id="UP001234202"/>
    </source>
</evidence>
<evidence type="ECO:0000313" key="1">
    <source>
        <dbReference type="EMBL" id="KAJ9126440.1"/>
    </source>
</evidence>
<accession>A0ACC2XS22</accession>
<reference evidence="1" key="1">
    <citation type="submission" date="2023-04" db="EMBL/GenBank/DDBJ databases">
        <title>Draft Genome sequencing of Naganishia species isolated from polar environments using Oxford Nanopore Technology.</title>
        <authorList>
            <person name="Leo P."/>
            <person name="Venkateswaran K."/>
        </authorList>
    </citation>
    <scope>NUCLEOTIDE SEQUENCE</scope>
    <source>
        <strain evidence="1">DBVPG 5303</strain>
    </source>
</reference>
<name>A0ACC2XS22_9TREE</name>
<gene>
    <name evidence="1" type="ORF">QFC24_002183</name>
</gene>
<organism evidence="1 2">
    <name type="scientific">Naganishia onofrii</name>
    <dbReference type="NCBI Taxonomy" id="1851511"/>
    <lineage>
        <taxon>Eukaryota</taxon>
        <taxon>Fungi</taxon>
        <taxon>Dikarya</taxon>
        <taxon>Basidiomycota</taxon>
        <taxon>Agaricomycotina</taxon>
        <taxon>Tremellomycetes</taxon>
        <taxon>Filobasidiales</taxon>
        <taxon>Filobasidiaceae</taxon>
        <taxon>Naganishia</taxon>
    </lineage>
</organism>
<protein>
    <submittedName>
        <fullName evidence="1">Uncharacterized protein</fullName>
    </submittedName>
</protein>
<dbReference type="Proteomes" id="UP001234202">
    <property type="component" value="Unassembled WGS sequence"/>
</dbReference>